<dbReference type="CDD" id="cd05254">
    <property type="entry name" value="dTDP_HR_like_SDR_e"/>
    <property type="match status" value="1"/>
</dbReference>
<comment type="function">
    <text evidence="6">Catalyzes the reduction of dTDP-6-deoxy-L-lyxo-4-hexulose to yield dTDP-L-rhamnose.</text>
</comment>
<dbReference type="EC" id="1.1.1.133" evidence="3 6"/>
<dbReference type="InterPro" id="IPR036291">
    <property type="entry name" value="NAD(P)-bd_dom_sf"/>
</dbReference>
<dbReference type="NCBIfam" id="TIGR01214">
    <property type="entry name" value="rmlD"/>
    <property type="match status" value="1"/>
</dbReference>
<feature type="domain" description="RmlD-like substrate binding" evidence="7">
    <location>
        <begin position="1"/>
        <end position="289"/>
    </location>
</feature>
<dbReference type="GO" id="GO:0008831">
    <property type="term" value="F:dTDP-4-dehydrorhamnose reductase activity"/>
    <property type="evidence" value="ECO:0007669"/>
    <property type="project" value="UniProtKB-EC"/>
</dbReference>
<evidence type="ECO:0000256" key="2">
    <source>
        <dbReference type="ARBA" id="ARBA00010944"/>
    </source>
</evidence>
<protein>
    <recommendedName>
        <fullName evidence="4 6">dTDP-4-dehydrorhamnose reductase</fullName>
        <ecNumber evidence="3 6">1.1.1.133</ecNumber>
    </recommendedName>
</protein>
<comment type="similarity">
    <text evidence="2 6">Belongs to the dTDP-4-dehydrorhamnose reductase family.</text>
</comment>
<dbReference type="Gene3D" id="3.90.25.10">
    <property type="entry name" value="UDP-galactose 4-epimerase, domain 1"/>
    <property type="match status" value="1"/>
</dbReference>
<comment type="catalytic activity">
    <reaction evidence="5">
        <text>dTDP-beta-L-rhamnose + NADP(+) = dTDP-4-dehydro-beta-L-rhamnose + NADPH + H(+)</text>
        <dbReference type="Rhea" id="RHEA:21796"/>
        <dbReference type="ChEBI" id="CHEBI:15378"/>
        <dbReference type="ChEBI" id="CHEBI:57510"/>
        <dbReference type="ChEBI" id="CHEBI:57783"/>
        <dbReference type="ChEBI" id="CHEBI:58349"/>
        <dbReference type="ChEBI" id="CHEBI:62830"/>
        <dbReference type="EC" id="1.1.1.133"/>
    </reaction>
</comment>
<dbReference type="PANTHER" id="PTHR10491:SF4">
    <property type="entry name" value="METHIONINE ADENOSYLTRANSFERASE 2 SUBUNIT BETA"/>
    <property type="match status" value="1"/>
</dbReference>
<evidence type="ECO:0000256" key="1">
    <source>
        <dbReference type="ARBA" id="ARBA00004781"/>
    </source>
</evidence>
<dbReference type="InterPro" id="IPR029903">
    <property type="entry name" value="RmlD-like-bd"/>
</dbReference>
<comment type="pathway">
    <text evidence="1 6">Carbohydrate biosynthesis; dTDP-L-rhamnose biosynthesis.</text>
</comment>
<dbReference type="InterPro" id="IPR005913">
    <property type="entry name" value="dTDP_dehydrorham_reduct"/>
</dbReference>
<organism evidence="8">
    <name type="scientific">uncultured Desulfobacterium sp</name>
    <dbReference type="NCBI Taxonomy" id="201089"/>
    <lineage>
        <taxon>Bacteria</taxon>
        <taxon>Pseudomonadati</taxon>
        <taxon>Thermodesulfobacteriota</taxon>
        <taxon>Desulfobacteria</taxon>
        <taxon>Desulfobacterales</taxon>
        <taxon>Desulfobacteriaceae</taxon>
        <taxon>Desulfobacterium</taxon>
        <taxon>environmental samples</taxon>
    </lineage>
</organism>
<sequence>MKIFVIGSKGQLGWELCRRGKDRGFDILGLDLPEFDITHPSQVQSQVNGKGIFLVINASAYTAVDQAETQEELAFKVNCDGPAYLASSCARAKVPLFHISTDYVFDGTKKTPYKETDPVCPLGVYGKSKADGDERVRTLLKEHIIIRTAWLYGVHGNNFVRTMLRLGRAQEELRVVCDQYGCPTFAGDLADALLTLAGSLIKGEDIAWGTYHFCGKGATTWHGFAKMIFELAGKHTSLRLKELHAITADQYPMPAKRPVMSALDCSLIEKRFGISPRPWQEVLKNIMPHLLSDDH</sequence>
<dbReference type="GO" id="GO:0019305">
    <property type="term" value="P:dTDP-rhamnose biosynthetic process"/>
    <property type="evidence" value="ECO:0007669"/>
    <property type="project" value="UniProtKB-UniPathway"/>
</dbReference>
<reference evidence="8" key="1">
    <citation type="submission" date="2018-01" db="EMBL/GenBank/DDBJ databases">
        <authorList>
            <person name="Regsiter A."/>
            <person name="William W."/>
        </authorList>
    </citation>
    <scope>NUCLEOTIDE SEQUENCE</scope>
    <source>
        <strain evidence="8">TRIP AH-1</strain>
    </source>
</reference>
<proteinExistence type="inferred from homology"/>
<evidence type="ECO:0000256" key="6">
    <source>
        <dbReference type="RuleBase" id="RU364082"/>
    </source>
</evidence>
<dbReference type="Gene3D" id="3.40.50.720">
    <property type="entry name" value="NAD(P)-binding Rossmann-like Domain"/>
    <property type="match status" value="1"/>
</dbReference>
<evidence type="ECO:0000259" key="7">
    <source>
        <dbReference type="Pfam" id="PF04321"/>
    </source>
</evidence>
<keyword evidence="6" id="KW-0521">NADP</keyword>
<evidence type="ECO:0000313" key="8">
    <source>
        <dbReference type="EMBL" id="SPD73888.1"/>
    </source>
</evidence>
<dbReference type="UniPathway" id="UPA00124"/>
<name>A0A445MWP2_9BACT</name>
<evidence type="ECO:0000256" key="5">
    <source>
        <dbReference type="ARBA" id="ARBA00048200"/>
    </source>
</evidence>
<evidence type="ECO:0000256" key="3">
    <source>
        <dbReference type="ARBA" id="ARBA00012929"/>
    </source>
</evidence>
<dbReference type="AlphaFoldDB" id="A0A445MWP2"/>
<dbReference type="Pfam" id="PF04321">
    <property type="entry name" value="RmlD_sub_bind"/>
    <property type="match status" value="1"/>
</dbReference>
<dbReference type="PANTHER" id="PTHR10491">
    <property type="entry name" value="DTDP-4-DEHYDRORHAMNOSE REDUCTASE"/>
    <property type="match status" value="1"/>
</dbReference>
<dbReference type="EMBL" id="OJIN01000117">
    <property type="protein sequence ID" value="SPD73888.1"/>
    <property type="molecule type" value="Genomic_DNA"/>
</dbReference>
<evidence type="ECO:0000256" key="4">
    <source>
        <dbReference type="ARBA" id="ARBA00017099"/>
    </source>
</evidence>
<dbReference type="SUPFAM" id="SSF51735">
    <property type="entry name" value="NAD(P)-binding Rossmann-fold domains"/>
    <property type="match status" value="1"/>
</dbReference>
<accession>A0A445MWP2</accession>
<keyword evidence="6 8" id="KW-0560">Oxidoreductase</keyword>
<gene>
    <name evidence="8" type="primary">rmlD</name>
    <name evidence="8" type="ORF">PITCH_A2030032</name>
</gene>